<keyword evidence="2" id="KW-1185">Reference proteome</keyword>
<comment type="caution">
    <text evidence="1">The sequence shown here is derived from an EMBL/GenBank/DDBJ whole genome shotgun (WGS) entry which is preliminary data.</text>
</comment>
<dbReference type="EMBL" id="BPVZ01000140">
    <property type="protein sequence ID" value="GKV40270.1"/>
    <property type="molecule type" value="Genomic_DNA"/>
</dbReference>
<accession>A0AAV5LS31</accession>
<dbReference type="AlphaFoldDB" id="A0AAV5LS31"/>
<evidence type="ECO:0000313" key="1">
    <source>
        <dbReference type="EMBL" id="GKV40270.1"/>
    </source>
</evidence>
<sequence length="89" mass="10177">MLLEEVISKGSNPCHKGKDLSAGGLYWWWLRMVNGAMVVIAMRMVQAFWWGLCDNGMWEWWGYVWKPGWGQDTCGMIASSKEVGMCVEV</sequence>
<protein>
    <submittedName>
        <fullName evidence="1">Uncharacterized protein</fullName>
    </submittedName>
</protein>
<gene>
    <name evidence="1" type="ORF">SLEP1_g47937</name>
</gene>
<dbReference type="Proteomes" id="UP001054252">
    <property type="component" value="Unassembled WGS sequence"/>
</dbReference>
<evidence type="ECO:0000313" key="2">
    <source>
        <dbReference type="Proteomes" id="UP001054252"/>
    </source>
</evidence>
<name>A0AAV5LS31_9ROSI</name>
<organism evidence="1 2">
    <name type="scientific">Rubroshorea leprosula</name>
    <dbReference type="NCBI Taxonomy" id="152421"/>
    <lineage>
        <taxon>Eukaryota</taxon>
        <taxon>Viridiplantae</taxon>
        <taxon>Streptophyta</taxon>
        <taxon>Embryophyta</taxon>
        <taxon>Tracheophyta</taxon>
        <taxon>Spermatophyta</taxon>
        <taxon>Magnoliopsida</taxon>
        <taxon>eudicotyledons</taxon>
        <taxon>Gunneridae</taxon>
        <taxon>Pentapetalae</taxon>
        <taxon>rosids</taxon>
        <taxon>malvids</taxon>
        <taxon>Malvales</taxon>
        <taxon>Dipterocarpaceae</taxon>
        <taxon>Rubroshorea</taxon>
    </lineage>
</organism>
<reference evidence="1 2" key="1">
    <citation type="journal article" date="2021" name="Commun. Biol.">
        <title>The genome of Shorea leprosula (Dipterocarpaceae) highlights the ecological relevance of drought in aseasonal tropical rainforests.</title>
        <authorList>
            <person name="Ng K.K.S."/>
            <person name="Kobayashi M.J."/>
            <person name="Fawcett J.A."/>
            <person name="Hatakeyama M."/>
            <person name="Paape T."/>
            <person name="Ng C.H."/>
            <person name="Ang C.C."/>
            <person name="Tnah L.H."/>
            <person name="Lee C.T."/>
            <person name="Nishiyama T."/>
            <person name="Sese J."/>
            <person name="O'Brien M.J."/>
            <person name="Copetti D."/>
            <person name="Mohd Noor M.I."/>
            <person name="Ong R.C."/>
            <person name="Putra M."/>
            <person name="Sireger I.Z."/>
            <person name="Indrioko S."/>
            <person name="Kosugi Y."/>
            <person name="Izuno A."/>
            <person name="Isagi Y."/>
            <person name="Lee S.L."/>
            <person name="Shimizu K.K."/>
        </authorList>
    </citation>
    <scope>NUCLEOTIDE SEQUENCE [LARGE SCALE GENOMIC DNA]</scope>
    <source>
        <strain evidence="1">214</strain>
    </source>
</reference>
<proteinExistence type="predicted"/>